<dbReference type="InterPro" id="IPR032466">
    <property type="entry name" value="Metal_Hydrolase"/>
</dbReference>
<dbReference type="EMBL" id="CP018820">
    <property type="protein sequence ID" value="APR53979.1"/>
    <property type="molecule type" value="Genomic_DNA"/>
</dbReference>
<gene>
    <name evidence="2" type="ORF">BRX40_17565</name>
    <name evidence="3" type="ORF">CA257_09570</name>
</gene>
<evidence type="ECO:0000313" key="2">
    <source>
        <dbReference type="EMBL" id="APR53979.1"/>
    </source>
</evidence>
<dbReference type="InterPro" id="IPR013108">
    <property type="entry name" value="Amidohydro_3"/>
</dbReference>
<dbReference type="Proteomes" id="UP000286681">
    <property type="component" value="Unassembled WGS sequence"/>
</dbReference>
<proteinExistence type="predicted"/>
<dbReference type="SUPFAM" id="SSF51556">
    <property type="entry name" value="Metallo-dependent hydrolases"/>
    <property type="match status" value="1"/>
</dbReference>
<dbReference type="CDD" id="cd01300">
    <property type="entry name" value="YtcJ_like"/>
    <property type="match status" value="1"/>
</dbReference>
<sequence length="548" mass="59687">MAGEAEPATLFHGGTILTMEDTAPSVEAIAVRNGLIVAAGTLDAATAAAGRGARRFDLQGRTLLPGFFDPHGHVSMVGLQARYANLLPAPDGEGDTIPALQRITRDWMQRHDALVRKTQLVIGFGYDDSQLKEQRHPTRAELDAISRDVPILFLHQSSHMGAVNTAALAAARITANTPDPDGGVYQREAGSREPNGVLEENALFAMMGVLFTRLDAQANREMLQEGAAFYASFGYTTCQDGRSSTDTCRLIESVAAQGGLPIDVLSFPDILTSTDAMALPIYRRNYVGRFRIGGVKLTIDGSPQAKTAWMSQPYYVPPAGRSAAYAGYPAITEKQAIDAVDLAFARGWQIEVHANGDAAVDLLIAAVREATRRHGQADRRPVLIHGQVTREDQVDQLKALGIVPSFFPMHTFYWGDWHRDSVLGPRRAENISPCGWALRRGMRFTSHHDAPVANPNAMRVLSATVTRRTRSGDILGADQRVPVDVALKAMTLWAAWQHFEDDRKGSLAPGKLADLTVLAENPLTIDPDRLANIAVTDTFKEARRVTRI</sequence>
<protein>
    <submittedName>
        <fullName evidence="2">Amidohydrolase</fullName>
    </submittedName>
</protein>
<dbReference type="KEGG" id="skr:BRX40_17565"/>
<reference evidence="4" key="2">
    <citation type="submission" date="2016-12" db="EMBL/GenBank/DDBJ databases">
        <title>Whole genome sequencing of Sphingomonas sp. ABOJV.</title>
        <authorList>
            <person name="Conlan S."/>
            <person name="Thomas P.J."/>
            <person name="Mullikin J."/>
            <person name="Palmore T.N."/>
            <person name="Frank K.M."/>
            <person name="Segre J.A."/>
        </authorList>
    </citation>
    <scope>NUCLEOTIDE SEQUENCE [LARGE SCALE GENOMIC DNA]</scope>
    <source>
        <strain evidence="4">ABOJV</strain>
    </source>
</reference>
<dbReference type="PANTHER" id="PTHR22642">
    <property type="entry name" value="IMIDAZOLONEPROPIONASE"/>
    <property type="match status" value="1"/>
</dbReference>
<accession>A0A1L6JDI1</accession>
<keyword evidence="2" id="KW-0378">Hydrolase</keyword>
<evidence type="ECO:0000313" key="5">
    <source>
        <dbReference type="Proteomes" id="UP000286681"/>
    </source>
</evidence>
<organism evidence="2 4">
    <name type="scientific">Sphingomonas koreensis</name>
    <dbReference type="NCBI Taxonomy" id="93064"/>
    <lineage>
        <taxon>Bacteria</taxon>
        <taxon>Pseudomonadati</taxon>
        <taxon>Pseudomonadota</taxon>
        <taxon>Alphaproteobacteria</taxon>
        <taxon>Sphingomonadales</taxon>
        <taxon>Sphingomonadaceae</taxon>
        <taxon>Sphingomonas</taxon>
    </lineage>
</organism>
<reference evidence="2" key="1">
    <citation type="submission" date="2016-12" db="EMBL/GenBank/DDBJ databases">
        <title>Whole genome sequencing of Sphingomonas koreensis.</title>
        <authorList>
            <person name="Conlan S."/>
            <person name="Thomas P.J."/>
            <person name="Mullikin J."/>
            <person name="Palmore T.N."/>
            <person name="Frank K.M."/>
            <person name="Segre J.A."/>
        </authorList>
    </citation>
    <scope>NUCLEOTIDE SEQUENCE</scope>
    <source>
        <strain evidence="2">ABOJV</strain>
    </source>
</reference>
<dbReference type="PANTHER" id="PTHR22642:SF2">
    <property type="entry name" value="PROTEIN LONG AFTER FAR-RED 3"/>
    <property type="match status" value="1"/>
</dbReference>
<dbReference type="Gene3D" id="3.20.20.140">
    <property type="entry name" value="Metal-dependent hydrolases"/>
    <property type="match status" value="1"/>
</dbReference>
<evidence type="ECO:0000259" key="1">
    <source>
        <dbReference type="Pfam" id="PF07969"/>
    </source>
</evidence>
<dbReference type="AlphaFoldDB" id="A0A1L6JDI1"/>
<evidence type="ECO:0000313" key="4">
    <source>
        <dbReference type="Proteomes" id="UP000185161"/>
    </source>
</evidence>
<dbReference type="GO" id="GO:0016810">
    <property type="term" value="F:hydrolase activity, acting on carbon-nitrogen (but not peptide) bonds"/>
    <property type="evidence" value="ECO:0007669"/>
    <property type="project" value="InterPro"/>
</dbReference>
<dbReference type="InterPro" id="IPR033932">
    <property type="entry name" value="YtcJ-like"/>
</dbReference>
<dbReference type="InterPro" id="IPR011059">
    <property type="entry name" value="Metal-dep_hydrolase_composite"/>
</dbReference>
<dbReference type="Gene3D" id="2.30.40.10">
    <property type="entry name" value="Urease, subunit C, domain 1"/>
    <property type="match status" value="1"/>
</dbReference>
<dbReference type="Proteomes" id="UP000185161">
    <property type="component" value="Chromosome"/>
</dbReference>
<feature type="domain" description="Amidohydrolase 3" evidence="1">
    <location>
        <begin position="56"/>
        <end position="543"/>
    </location>
</feature>
<dbReference type="Pfam" id="PF07969">
    <property type="entry name" value="Amidohydro_3"/>
    <property type="match status" value="1"/>
</dbReference>
<dbReference type="SUPFAM" id="SSF51338">
    <property type="entry name" value="Composite domain of metallo-dependent hydrolases"/>
    <property type="match status" value="1"/>
</dbReference>
<dbReference type="EMBL" id="QQWO01000007">
    <property type="protein sequence ID" value="RSV03462.1"/>
    <property type="molecule type" value="Genomic_DNA"/>
</dbReference>
<dbReference type="Gene3D" id="3.10.310.70">
    <property type="match status" value="1"/>
</dbReference>
<reference evidence="3 5" key="3">
    <citation type="submission" date="2018-07" db="EMBL/GenBank/DDBJ databases">
        <title>Genomic and Epidemiologic Investigation of an Indolent Hospital Outbreak.</title>
        <authorList>
            <person name="Johnson R.C."/>
            <person name="Deming C."/>
            <person name="Conlan S."/>
            <person name="Zellmer C.J."/>
            <person name="Michelin A.V."/>
            <person name="Lee-Lin S."/>
            <person name="Thomas P.J."/>
            <person name="Park M."/>
            <person name="Weingarten R.A."/>
            <person name="Less J."/>
            <person name="Dekker J.P."/>
            <person name="Frank K.M."/>
            <person name="Musser K.A."/>
            <person name="Mcquiston J.R."/>
            <person name="Henderson D.K."/>
            <person name="Lau A.F."/>
            <person name="Palmore T.N."/>
            <person name="Segre J.A."/>
        </authorList>
    </citation>
    <scope>NUCLEOTIDE SEQUENCE [LARGE SCALE GENOMIC DNA]</scope>
    <source>
        <strain evidence="3 5">SK-NIH.Env10_0317</strain>
    </source>
</reference>
<keyword evidence="4" id="KW-1185">Reference proteome</keyword>
<evidence type="ECO:0000313" key="3">
    <source>
        <dbReference type="EMBL" id="RSV03462.1"/>
    </source>
</evidence>
<name>A0A1L6JDI1_9SPHN</name>
<dbReference type="OrthoDB" id="9811399at2"/>